<evidence type="ECO:0008006" key="3">
    <source>
        <dbReference type="Google" id="ProtNLM"/>
    </source>
</evidence>
<dbReference type="AlphaFoldDB" id="A0A061ITN8"/>
<keyword evidence="2" id="KW-1185">Reference proteome</keyword>
<evidence type="ECO:0000313" key="1">
    <source>
        <dbReference type="EMBL" id="ESL06408.1"/>
    </source>
</evidence>
<organism evidence="1 2">
    <name type="scientific">Trypanosoma rangeli SC58</name>
    <dbReference type="NCBI Taxonomy" id="429131"/>
    <lineage>
        <taxon>Eukaryota</taxon>
        <taxon>Discoba</taxon>
        <taxon>Euglenozoa</taxon>
        <taxon>Kinetoplastea</taxon>
        <taxon>Metakinetoplastina</taxon>
        <taxon>Trypanosomatida</taxon>
        <taxon>Trypanosomatidae</taxon>
        <taxon>Trypanosoma</taxon>
        <taxon>Herpetosoma</taxon>
    </lineage>
</organism>
<sequence length="542" mass="58733">MHVKERKVEGLSCRALLAPPGWTARVHHDVFAGSSLNLVHFERPDVSGDSLYVAEYFVPRAAEHDENVLQQALQQRLVACVSDAAGSVQAPVCVVWKLEKPDGAASHALLAALLDQYTLFVCVVLWVADTGRGAMKEVANTIAADLRGRHMRILTASVPEDAAGGCGFTAVYTARGRAVVHVTQQAVGDLRWNPMLCERVSRTLRTVQAELGLVSENLCLAVGVAATSVVVALLPLSPGVSLLNPHAVARVWARHVKRGGWRSELLMRVNPVVPDLALPSTSCWVTPCTEFYALSKDTSELDGVVAWVTGPRAGSDSCMVLLTPVFKSGLDASDDIHPWQTQCAWLQRTFRVSIATAAAWTPLGIAKEPGLLFHEGGLVVRIPASSVAYTNATAVPTAAISLASLGSITVTAEDASLRLQRQVTFTLLNEFRCAEDYIDYVVTEYLYDTPLDKNLAVFRRRRRQQLPLPALPTIKRAFDKGEGHSVWIQLEEDAAMYCVARECGVGRLLLTQACVFGIAVDDAAAERWETWISGVGVMSVAC</sequence>
<dbReference type="Proteomes" id="UP000031737">
    <property type="component" value="Unassembled WGS sequence"/>
</dbReference>
<comment type="caution">
    <text evidence="1">The sequence shown here is derived from an EMBL/GenBank/DDBJ whole genome shotgun (WGS) entry which is preliminary data.</text>
</comment>
<gene>
    <name evidence="1" type="ORF">TRSC58_05919</name>
</gene>
<accession>A0A061ITN8</accession>
<dbReference type="OrthoDB" id="245032at2759"/>
<name>A0A061ITN8_TRYRA</name>
<dbReference type="EMBL" id="AUPL01005919">
    <property type="protein sequence ID" value="ESL06408.1"/>
    <property type="molecule type" value="Genomic_DNA"/>
</dbReference>
<reference evidence="1 2" key="1">
    <citation type="submission" date="2013-07" db="EMBL/GenBank/DDBJ databases">
        <authorList>
            <person name="Stoco P.H."/>
            <person name="Wagner G."/>
            <person name="Gerber A."/>
            <person name="Zaha A."/>
            <person name="Thompson C."/>
            <person name="Bartholomeu D.C."/>
            <person name="Luckemeyer D.D."/>
            <person name="Bahia D."/>
            <person name="Loreto E."/>
            <person name="Prestes E.B."/>
            <person name="Lima F.M."/>
            <person name="Rodrigues-Luiz G."/>
            <person name="Vallejo G.A."/>
            <person name="Filho J.F."/>
            <person name="Monteiro K.M."/>
            <person name="Tyler K.M."/>
            <person name="de Almeida L.G."/>
            <person name="Ortiz M.F."/>
            <person name="Siervo M.A."/>
            <person name="de Moraes M.H."/>
            <person name="Cunha O.L."/>
            <person name="Mendonca-Neto R."/>
            <person name="Silva R."/>
            <person name="Teixeira S.M."/>
            <person name="Murta S.M."/>
            <person name="Sincero T.C."/>
            <person name="Mendes T.A."/>
            <person name="Urmenyi T.P."/>
            <person name="Silva V.G."/>
            <person name="da Rocha W.D."/>
            <person name="Andersson B."/>
            <person name="Romanha A.J."/>
            <person name="Steindel M."/>
            <person name="de Vasconcelos A.T."/>
            <person name="Grisard E.C."/>
        </authorList>
    </citation>
    <scope>NUCLEOTIDE SEQUENCE [LARGE SCALE GENOMIC DNA]</scope>
    <source>
        <strain evidence="1 2">SC58</strain>
    </source>
</reference>
<protein>
    <recommendedName>
        <fullName evidence="3">Present in the outer mitochondrial membrane proteome 38</fullName>
    </recommendedName>
</protein>
<dbReference type="VEuPathDB" id="TriTrypDB:TRSC58_05919"/>
<proteinExistence type="predicted"/>
<evidence type="ECO:0000313" key="2">
    <source>
        <dbReference type="Proteomes" id="UP000031737"/>
    </source>
</evidence>